<dbReference type="PANTHER" id="PTHR48050">
    <property type="entry name" value="STEROL 3-BETA-GLUCOSYLTRANSFERASE"/>
    <property type="match status" value="1"/>
</dbReference>
<sequence length="1552" mass="170915">MEKPTSPAAQLEPETYLSDTEDDKQKRNSSMDLAAVQQSSIGVTLFKLFNESASISPNDDTDEDDDDEDEDEDEEDKSSLAGESKPVALVDTESELDRVSKISTNDDASTLKPKTSSASNEIQQLSLTSTDTDQQSMSRLTQSIHSLVLTSNRASRRSSKSGAASIKSKAETKDEDEECKKRAGLIAETLRSLGVNDDDVLVADYPCWLLRHILLEGRLYVTENDVCFTAFLPSTQGKTLMSGSLSKMAHRGSRLTRSWFVLRPDQLSFYHSAKELYFPLGAIDLRFAFQADLVPETPGGDKYNSTLFSLVTEQRTHTFKADNPVSAQLWVKSLQRAIFLSRNEGDQVKIKIPVENIVDLEESNLQEFGVALKVRAIDSEETFSIDEYVLAFLHPSKKSEVPLEAIRRVMDKKGIKDINPKIGTEKLVEELSESRRTLGRITDSTYSIGSSPIAGQSPTRLGSSSPILYPTDDASSPGKSVTGLGRRVTRRVRNIVGRDGSQSRSTSPSRLQPGQANANTAAGVLPLQKEHITAHEDSSILTQEDSYMDVSPNIFPMDGLSRENSHSRDHSRERHLEEVSPTLLATTIGMPAIAATATSQLPTATQSTTSLLPGFRFGRGHTEAEKKKRVHGTMVHKVSDMFTSTIKHYQKGSDEYVDSDDLEKLLVSDEERKESNKRFQAHFSFGEDEELVATYYAHIQKPIPIYGKIYVSMNFVCFRSLILGTKTKMVVPYKDIENVSAENGFKFGYSGLVIVIHGHEDVFFEFSSRAARDDCEAVTCKRLDVLRMQGSLTSSSFGGHDEAVHTPQERLRLARLHTYEDTLRSKGGVLDGGTSPAIIESRDHAAPLLPTAEKPRKVYHFTCVTIGSRGDVQPYIALCKGLLKEGHKCRIATHAEFKDWVESYGIEFREVAGDPGELMKIMIEHGMFSVSFLRDAASRFRGWIDELLHTTWEACQGSDVIIESPSAMAGIHVAEALNIPYFRAFTMPWTRTRTYPHAFMVPEQKMGGSYNHLTYVLFENVFWKGISSQVNKWRVKELGLDKTNLELLRQNEVPFLYNVSPSVLVPPVDYPDWVRVTGYWFLDEGAADTFKPPQDLVDFMDTARKDKKKIVYIGFGSIVVSNPAEMTKAVVESVLKAGVRCILSKGWSERFGDKDAANKIEVPLPKEIFQIKSAPHDWLFPQIDAAVHHGGSGTTGASLRAGLPTIIKPFFGDQFFYAGRVEDLGVGVFLKKLTVNAFSKAIVEVTTNPKVIKKAKLLGSKIRKEHGVDTAIALIYWQMDYAMSLVKKRRQKEIEKEHDSFGITGILSPVGGAISRTFTASAEHAGALASLAYRPLLEVSGVGSSNNNNNSNSAATQSSPTLGQSSSPSSRGFLHITGSSYNLPESNEASSSKTSTTLRPVRTFRKIIGHSEEEEETGSESELSVPTSSTESTVEVDKTCARTTSNRAGAVLSSITSRTRSSLTFSHPSRTNSVASNSSTGSQGGHGHPHHHHLGGIHATHGSRHSVHGIHGSRHSIHKTSVGGSASSSSEDTHKTDESWTLVGDDDDDDSN</sequence>
<keyword evidence="8" id="KW-0328">Glycosyltransferase</keyword>
<evidence type="ECO:0000313" key="21">
    <source>
        <dbReference type="EMBL" id="VVT56493.1"/>
    </source>
</evidence>
<dbReference type="Pfam" id="PF06722">
    <property type="entry name" value="EryCIII-like_C"/>
    <property type="match status" value="1"/>
</dbReference>
<evidence type="ECO:0000256" key="4">
    <source>
        <dbReference type="ARBA" id="ARBA00012650"/>
    </source>
</evidence>
<dbReference type="InterPro" id="IPR048065">
    <property type="entry name" value="ATG26_PH_GRAM2"/>
</dbReference>
<dbReference type="SMART" id="SM00233">
    <property type="entry name" value="PH"/>
    <property type="match status" value="1"/>
</dbReference>
<evidence type="ECO:0000256" key="19">
    <source>
        <dbReference type="SAM" id="MobiDB-lite"/>
    </source>
</evidence>
<dbReference type="PROSITE" id="PS50003">
    <property type="entry name" value="PH_DOMAIN"/>
    <property type="match status" value="1"/>
</dbReference>
<dbReference type="GO" id="GO:0016020">
    <property type="term" value="C:membrane"/>
    <property type="evidence" value="ECO:0007669"/>
    <property type="project" value="UniProtKB-SubCell"/>
</dbReference>
<evidence type="ECO:0000256" key="16">
    <source>
        <dbReference type="ARBA" id="ARBA00029843"/>
    </source>
</evidence>
<evidence type="ECO:0000256" key="5">
    <source>
        <dbReference type="ARBA" id="ARBA00017894"/>
    </source>
</evidence>
<dbReference type="InterPro" id="IPR002213">
    <property type="entry name" value="UDP_glucos_trans"/>
</dbReference>
<feature type="compositionally biased region" description="Polar residues" evidence="19">
    <location>
        <begin position="500"/>
        <end position="517"/>
    </location>
</feature>
<dbReference type="PANTHER" id="PTHR48050:SF25">
    <property type="entry name" value="STEROL 3-BETA-GLUCOSYLTRANSFERASE"/>
    <property type="match status" value="1"/>
</dbReference>
<dbReference type="Gene3D" id="2.30.29.30">
    <property type="entry name" value="Pleckstrin-homology domain (PH domain)/Phosphotyrosine-binding domain (PTB)"/>
    <property type="match status" value="3"/>
</dbReference>
<dbReference type="GeneID" id="43583917"/>
<dbReference type="EMBL" id="CABVLU010000004">
    <property type="protein sequence ID" value="VVT56493.1"/>
    <property type="molecule type" value="Genomic_DNA"/>
</dbReference>
<feature type="region of interest" description="Disordered" evidence="19">
    <location>
        <begin position="1455"/>
        <end position="1552"/>
    </location>
</feature>
<dbReference type="GO" id="GO:0005737">
    <property type="term" value="C:cytoplasm"/>
    <property type="evidence" value="ECO:0007669"/>
    <property type="project" value="UniProtKB-SubCell"/>
</dbReference>
<dbReference type="GO" id="GO:0016906">
    <property type="term" value="F:sterol 3-beta-glucosyltransferase activity"/>
    <property type="evidence" value="ECO:0007669"/>
    <property type="project" value="UniProtKB-EC"/>
</dbReference>
<evidence type="ECO:0000256" key="12">
    <source>
        <dbReference type="ARBA" id="ARBA00023098"/>
    </source>
</evidence>
<comment type="catalytic activity">
    <reaction evidence="17">
        <text>ergosterol + UDP-alpha-D-glucose = ergosteryl 3-beta-D-glucoside + UDP + H(+)</text>
        <dbReference type="Rhea" id="RHEA:61836"/>
        <dbReference type="ChEBI" id="CHEBI:15378"/>
        <dbReference type="ChEBI" id="CHEBI:16933"/>
        <dbReference type="ChEBI" id="CHEBI:52973"/>
        <dbReference type="ChEBI" id="CHEBI:58223"/>
        <dbReference type="ChEBI" id="CHEBI:58885"/>
    </reaction>
    <physiologicalReaction direction="left-to-right" evidence="17">
        <dbReference type="Rhea" id="RHEA:61837"/>
    </physiologicalReaction>
</comment>
<evidence type="ECO:0000256" key="6">
    <source>
        <dbReference type="ARBA" id="ARBA00022490"/>
    </source>
</evidence>
<evidence type="ECO:0000256" key="17">
    <source>
        <dbReference type="ARBA" id="ARBA00047886"/>
    </source>
</evidence>
<dbReference type="FunFam" id="3.40.50.2000:FF:000029">
    <property type="entry name" value="Sterol 3-beta-glucosyltransferase"/>
    <property type="match status" value="1"/>
</dbReference>
<evidence type="ECO:0000256" key="9">
    <source>
        <dbReference type="ARBA" id="ARBA00022679"/>
    </source>
</evidence>
<dbReference type="SUPFAM" id="SSF50729">
    <property type="entry name" value="PH domain-like"/>
    <property type="match status" value="1"/>
</dbReference>
<dbReference type="CDD" id="cd13216">
    <property type="entry name" value="PH-GRAM2_AGT26"/>
    <property type="match status" value="1"/>
</dbReference>
<feature type="compositionally biased region" description="Polar residues" evidence="19">
    <location>
        <begin position="1377"/>
        <end position="1398"/>
    </location>
</feature>
<dbReference type="EC" id="2.4.1.173" evidence="4"/>
<feature type="compositionally biased region" description="Polar residues" evidence="19">
    <location>
        <begin position="1467"/>
        <end position="1480"/>
    </location>
</feature>
<keyword evidence="13" id="KW-0472">Membrane</keyword>
<evidence type="ECO:0000313" key="22">
    <source>
        <dbReference type="Proteomes" id="UP000398389"/>
    </source>
</evidence>
<feature type="region of interest" description="Disordered" evidence="19">
    <location>
        <begin position="1"/>
        <end position="33"/>
    </location>
</feature>
<dbReference type="FunFam" id="2.30.29.30:FF:000303">
    <property type="entry name" value="Sterol 3-beta-glucosyltransferase"/>
    <property type="match status" value="1"/>
</dbReference>
<feature type="compositionally biased region" description="Polar residues" evidence="19">
    <location>
        <begin position="449"/>
        <end position="466"/>
    </location>
</feature>
<feature type="compositionally biased region" description="Low complexity" evidence="19">
    <location>
        <begin position="1455"/>
        <end position="1466"/>
    </location>
</feature>
<evidence type="ECO:0000256" key="14">
    <source>
        <dbReference type="ARBA" id="ARBA00023166"/>
    </source>
</evidence>
<feature type="compositionally biased region" description="Polar residues" evidence="19">
    <location>
        <begin position="101"/>
        <end position="137"/>
    </location>
</feature>
<evidence type="ECO:0000256" key="18">
    <source>
        <dbReference type="ARBA" id="ARBA00049453"/>
    </source>
</evidence>
<feature type="compositionally biased region" description="Low complexity" evidence="19">
    <location>
        <begin position="1344"/>
        <end position="1370"/>
    </location>
</feature>
<feature type="compositionally biased region" description="Acidic residues" evidence="19">
    <location>
        <begin position="59"/>
        <end position="76"/>
    </location>
</feature>
<keyword evidence="22" id="KW-1185">Reference proteome</keyword>
<keyword evidence="10" id="KW-0752">Steroid biosynthesis</keyword>
<feature type="region of interest" description="Disordered" evidence="19">
    <location>
        <begin position="449"/>
        <end position="517"/>
    </location>
</feature>
<dbReference type="InterPro" id="IPR004276">
    <property type="entry name" value="GlycoTrans_28_N"/>
</dbReference>
<dbReference type="SMART" id="SM00568">
    <property type="entry name" value="GRAM"/>
    <property type="match status" value="2"/>
</dbReference>
<reference evidence="21 22" key="1">
    <citation type="submission" date="2019-09" db="EMBL/GenBank/DDBJ databases">
        <authorList>
            <person name="Brejova B."/>
        </authorList>
    </citation>
    <scope>NUCLEOTIDE SEQUENCE [LARGE SCALE GENOMIC DNA]</scope>
</reference>
<dbReference type="Pfam" id="PF00169">
    <property type="entry name" value="PH"/>
    <property type="match status" value="1"/>
</dbReference>
<feature type="domain" description="PH" evidence="20">
    <location>
        <begin position="238"/>
        <end position="339"/>
    </location>
</feature>
<evidence type="ECO:0000256" key="1">
    <source>
        <dbReference type="ARBA" id="ARBA00004170"/>
    </source>
</evidence>
<evidence type="ECO:0000256" key="7">
    <source>
        <dbReference type="ARBA" id="ARBA00022516"/>
    </source>
</evidence>
<evidence type="ECO:0000256" key="2">
    <source>
        <dbReference type="ARBA" id="ARBA00004496"/>
    </source>
</evidence>
<keyword evidence="12" id="KW-0443">Lipid metabolism</keyword>
<keyword evidence="11" id="KW-0756">Sterol biosynthesis</keyword>
<proteinExistence type="inferred from homology"/>
<evidence type="ECO:0000256" key="15">
    <source>
        <dbReference type="ARBA" id="ARBA00023221"/>
    </source>
</evidence>
<keyword evidence="6" id="KW-0963">Cytoplasm</keyword>
<feature type="compositionally biased region" description="Basic residues" evidence="19">
    <location>
        <begin position="1487"/>
        <end position="1518"/>
    </location>
</feature>
<evidence type="ECO:0000256" key="10">
    <source>
        <dbReference type="ARBA" id="ARBA00022955"/>
    </source>
</evidence>
<name>A0A5E8BYH4_9ASCO</name>
<dbReference type="Proteomes" id="UP000398389">
    <property type="component" value="Unassembled WGS sequence"/>
</dbReference>
<organism evidence="21 22">
    <name type="scientific">Magnusiomyces paraingens</name>
    <dbReference type="NCBI Taxonomy" id="2606893"/>
    <lineage>
        <taxon>Eukaryota</taxon>
        <taxon>Fungi</taxon>
        <taxon>Dikarya</taxon>
        <taxon>Ascomycota</taxon>
        <taxon>Saccharomycotina</taxon>
        <taxon>Dipodascomycetes</taxon>
        <taxon>Dipodascales</taxon>
        <taxon>Dipodascaceae</taxon>
        <taxon>Magnusiomyces</taxon>
    </lineage>
</organism>
<keyword evidence="9" id="KW-0808">Transferase</keyword>
<protein>
    <recommendedName>
        <fullName evidence="5">Sterol 3-beta-glucosyltransferase</fullName>
        <ecNumber evidence="4">2.4.1.173</ecNumber>
    </recommendedName>
    <alternativeName>
        <fullName evidence="16">Autophagy-related protein 26</fullName>
    </alternativeName>
</protein>
<dbReference type="InterPro" id="IPR050426">
    <property type="entry name" value="Glycosyltransferase_28"/>
</dbReference>
<dbReference type="Pfam" id="PF02893">
    <property type="entry name" value="GRAM"/>
    <property type="match status" value="2"/>
</dbReference>
<evidence type="ECO:0000256" key="13">
    <source>
        <dbReference type="ARBA" id="ARBA00023136"/>
    </source>
</evidence>
<keyword evidence="14" id="KW-1207">Sterol metabolism</keyword>
<feature type="compositionally biased region" description="Low complexity" evidence="19">
    <location>
        <begin position="1521"/>
        <end position="1530"/>
    </location>
</feature>
<dbReference type="InterPro" id="IPR010610">
    <property type="entry name" value="EryCIII-like_C"/>
</dbReference>
<evidence type="ECO:0000256" key="8">
    <source>
        <dbReference type="ARBA" id="ARBA00022676"/>
    </source>
</evidence>
<evidence type="ECO:0000256" key="11">
    <source>
        <dbReference type="ARBA" id="ARBA00023011"/>
    </source>
</evidence>
<dbReference type="InterPro" id="IPR001849">
    <property type="entry name" value="PH_domain"/>
</dbReference>
<dbReference type="InterPro" id="IPR004182">
    <property type="entry name" value="GRAM"/>
</dbReference>
<evidence type="ECO:0000256" key="3">
    <source>
        <dbReference type="ARBA" id="ARBA00006962"/>
    </source>
</evidence>
<dbReference type="RefSeq" id="XP_031855708.1">
    <property type="nucleotide sequence ID" value="XM_031999817.1"/>
</dbReference>
<accession>A0A5E8BYH4</accession>
<dbReference type="GO" id="GO:0016126">
    <property type="term" value="P:sterol biosynthetic process"/>
    <property type="evidence" value="ECO:0007669"/>
    <property type="project" value="UniProtKB-KW"/>
</dbReference>
<feature type="region of interest" description="Disordered" evidence="19">
    <location>
        <begin position="51"/>
        <end position="137"/>
    </location>
</feature>
<comment type="catalytic activity">
    <reaction evidence="18">
        <text>a sterol + UDP-alpha-D-glucose = a sterol 3-beta-D-glucoside + UDP + H(+)</text>
        <dbReference type="Rhea" id="RHEA:22724"/>
        <dbReference type="ChEBI" id="CHEBI:15378"/>
        <dbReference type="ChEBI" id="CHEBI:15889"/>
        <dbReference type="ChEBI" id="CHEBI:37424"/>
        <dbReference type="ChEBI" id="CHEBI:58223"/>
        <dbReference type="ChEBI" id="CHEBI:58885"/>
        <dbReference type="EC" id="2.4.1.173"/>
    </reaction>
    <physiologicalReaction direction="left-to-right" evidence="18">
        <dbReference type="Rhea" id="RHEA:22725"/>
    </physiologicalReaction>
</comment>
<keyword evidence="15" id="KW-0753">Steroid metabolism</keyword>
<evidence type="ECO:0000259" key="20">
    <source>
        <dbReference type="PROSITE" id="PS50003"/>
    </source>
</evidence>
<comment type="similarity">
    <text evidence="3">Belongs to the glycosyltransferase 28 family.</text>
</comment>
<comment type="subcellular location">
    <subcellularLocation>
        <location evidence="2">Cytoplasm</location>
    </subcellularLocation>
    <subcellularLocation>
        <location evidence="1">Membrane</location>
        <topology evidence="1">Peripheral membrane protein</topology>
    </subcellularLocation>
</comment>
<keyword evidence="7" id="KW-0444">Lipid biosynthesis</keyword>
<dbReference type="FunFam" id="3.40.50.2000:FF:000009">
    <property type="entry name" value="Sterol 3-beta-glucosyltransferase UGT80A2"/>
    <property type="match status" value="1"/>
</dbReference>
<gene>
    <name evidence="21" type="ORF">SAPINGB_P005102</name>
</gene>
<dbReference type="InterPro" id="IPR011993">
    <property type="entry name" value="PH-like_dom_sf"/>
</dbReference>
<dbReference type="GO" id="GO:0005975">
    <property type="term" value="P:carbohydrate metabolic process"/>
    <property type="evidence" value="ECO:0007669"/>
    <property type="project" value="InterPro"/>
</dbReference>
<dbReference type="OrthoDB" id="10261837at2759"/>
<dbReference type="CDD" id="cd03784">
    <property type="entry name" value="GT1_Gtf-like"/>
    <property type="match status" value="1"/>
</dbReference>
<dbReference type="SUPFAM" id="SSF53756">
    <property type="entry name" value="UDP-Glycosyltransferase/glycogen phosphorylase"/>
    <property type="match status" value="1"/>
</dbReference>
<feature type="region of interest" description="Disordered" evidence="19">
    <location>
        <begin position="1344"/>
        <end position="1437"/>
    </location>
</feature>
<dbReference type="Pfam" id="PF03033">
    <property type="entry name" value="Glyco_transf_28"/>
    <property type="match status" value="1"/>
</dbReference>
<dbReference type="Gene3D" id="3.40.50.2000">
    <property type="entry name" value="Glycogen Phosphorylase B"/>
    <property type="match status" value="2"/>
</dbReference>
<feature type="compositionally biased region" description="Low complexity" evidence="19">
    <location>
        <begin position="1420"/>
        <end position="1433"/>
    </location>
</feature>
<feature type="region of interest" description="Disordered" evidence="19">
    <location>
        <begin position="151"/>
        <end position="174"/>
    </location>
</feature>